<dbReference type="Pfam" id="PF03011">
    <property type="entry name" value="PFEMP"/>
    <property type="match status" value="2"/>
</dbReference>
<feature type="domain" description="Duffy-binding-like" evidence="7">
    <location>
        <begin position="315"/>
        <end position="463"/>
    </location>
</feature>
<feature type="domain" description="Plasmodium falciparum erythrocyte membrane protein-1 N-terminal segment" evidence="5">
    <location>
        <begin position="20"/>
        <end position="55"/>
    </location>
</feature>
<dbReference type="Gene3D" id="1.10.1900.40">
    <property type="entry name" value="Acidic terminal segments, variant surface antigen of PfEMP1"/>
    <property type="match status" value="2"/>
</dbReference>
<dbReference type="InterPro" id="IPR044932">
    <property type="entry name" value="PfEMP1_ATS_sf"/>
</dbReference>
<organism evidence="8 9">
    <name type="scientific">Plasmodium falciparum RAJ116</name>
    <dbReference type="NCBI Taxonomy" id="580058"/>
    <lineage>
        <taxon>Eukaryota</taxon>
        <taxon>Sar</taxon>
        <taxon>Alveolata</taxon>
        <taxon>Apicomplexa</taxon>
        <taxon>Aconoidasida</taxon>
        <taxon>Haemosporida</taxon>
        <taxon>Plasmodiidae</taxon>
        <taxon>Plasmodium</taxon>
        <taxon>Plasmodium (Laverania)</taxon>
    </lineage>
</organism>
<sequence length="2557" mass="291730">MGANESSISKTVVGKETHMSARNVLENIGIEIYNEEKKKVNGYTSQLKGTLSKAQFLDGLYRATGGKVRPGPQDSCSLDHKFHTNINNGTNHGRNPCHGRKENRFGEDEGFECGSRIRDYNKKDSGTACAPFRRQNMCDKNLEFLDNNNTNTTDDLLGNVLVTAKYEGDIIVSNHPDKNNSNNKSSICTALARSFADIGDIIRGKDMFKPNEDVEKGLQVVFGKIYNSLTPQAKTHYADEDGSGNYLKLREAWWTANRNQVWRAITCKAPTGADYFKKKSDGTLHFSSQGQCGHTEGIVPTNFDYVPQFLRWFNEWAEEFCRIRKIKIDKTKEECIGENNGKNCSREGYDCNKTNLKLNEIFVDLDCPRCEKACTSYNEWIENKKKEFKKQKRKYEMEFNGTQSHGNIVNGNYYKTFYNELKTSYKEVNRFFDFLNKGKICENIQEKNKIDFNEVEKTFSRSQYCKSCPILGVNCENGQCNSFNDIPCPKIKSMTNIRKQENENPINIHILVNDNKKIGLSPDLKGYFNDCDIFKKLGQQKWNCKNKCNLDICELENFENGIDDERLISIEVLIKRWLKFFLNDYNQIKEKLNRCMNNEKKKELLCIKDCYKNCVCVGKWIKKKEEEWQNIKDRYLKRYKRENDDISNDLKTFLQKDLFAKYVKNALEEGENLHNLKELVACDTSVGSDKKQCPEKDVINILLNRLNGKIEPCKKQHEENKNNNSCKTLPPPLPRRRRRGVLRRGLRRVRVPRARQVVKNDRGLLVGQEEVKETAEEEVEEEKEEEETPEEEAEVERPGPTATPVPELPGPPAPKNEEACKIVDGILKGKDKNRSIENCKHKYDPNKQSYPKWDCTTSKIKTGEEGACMPPRRIKLCVINLKYLNEKISPEELRKAFIQCAAVETFLLWHKYKKDNNGGDADTKLNSGTIPEEFKRQMFYTFGDFRDLCLDKNIGNDVSDVEKNINKVFSDSTKKAVLSSTEDRTKWWQKHGHEIWKGMLCGLSHHISNIKETERQNLTNNSKYSYSTIKFSDDKTTLEEFAKRPQFLRWMTEWGEDFCKKQQKQYMDLVNRCTGCDFSNDGNCTQKSNCKDCSSQCTEYQKFITQWKGQWEKQSNKYKTLYTKTTNGTGSDTIETKLLEYLKKLNEPNGTTYSTAGKYINAKGYINDCAKSKQNNFDENKNGGSENKYAFKDYPNDHEKQCTCKPKALPSPHVLAQQPPQPPPPPPLPPPRPRAAGGSGHDHRGRSEGGENGVRPPVPVPQPAPPKQPAGEGLGRALNPRDPTDHEVEEEEEGEGDSDEEDEEEEPEETAEDTTEDTAVNGEGEAPKVEVEKVNPCEIVKELFKDTNNFSDACGLKYGKTAPTSWKCVTPSGPTSGGGKSDATTGGLCIPPRRRRLYVKKLHDWATNTVESTKSLSPPASTPASTSSPSNPRDVDLLKAFVESAAVETFFAWHKYKKDKEIEEKEKEEANGELVTDTSSVDEKHQKDLQSGKIPPDFLRLMFYTLGDYRDICVGNTPNGIDTVSASDQKDKEASSKLTMKQISDKIKEMLGKQSGTRGSHSGTDPVSWWNKHGPDIWNGMICALTYKDNTNGGPPTQINEVKEKLWDDTNKKPKPKTDGTNGKDYTYGGVRLEDENSGTQALSPGTSGEKTTLDSFIKRPPYFRYLEEWGQNFCKERKKRLEKIKVECTKDGYGKTKKCSGYGENCDDNLLDKKYDILPSFNCQSCGEECRKYRKWIERRKIEFEEQKSAYTEQQNKCQAKSDKAESDNGVCGTVKTCNTAGDFLERLKSGPCKNDSEEDNKGKGYIDFKNEGEAFGHENYCDPCPKFTVDCKNGNCDTTKGQECNGNNKNSIAPKDIKNSTDDLDMLVSDNNTNGLEDIFEECVLGDCADAGIFKAFRKDVWTCGKVCGYNVCKPKNSEGKKVSGERNGENQIILITAFVKHWVENFLEDYNKIRKKLNLCTKNDQESKCISGCKDKCKCVEKWINTKKEEWGKITQRLNEQYKNKEQHDYPVKTILEEFLSQREVNNAIGRSTNLNQLQDSKGCCVKANSGNSEKDAIDCMIEKLAKKAEKCKTKHSGEEQKPCDVSNPLVEDDDEAIEEENSVTQPNICPKPQQEPEAEDEDGCKPAAPAPATDSGIIYIYIYMWIYMRFVYMYVWKKTHTPVDLLRVINIPKSDYDIPTKLSPNRYIPYASSKYRGKRYIYIEGDSGTDSGYTDHYSDITSSSESEYEEMDINDLYPYTSPKYKTLIEVVLEPSKGNGNTLGDDMVPTTNTFTDEEWNELKHDFISQYVVREPLDIPQYDVLTDLPMNIGGNVLDDGINEKPFITSIHDRDLYTGEEYSYNIDMGTNSMDDTKYVSNNVYSGIDLINDTLSGNKHIDIYDEVLKRKENELFGTNHVKQTSIHSVAKLTNSDPIHNQLNLLHKWLDRHRDMCEKWNKKEELLEKLKEEWEQDNNSGDIRSDNHVMNTNVSIQIDIDENKGKKEFSNMDTILDDMEDDIYYDVNDDENPFVDDIPMDHNKVDVPKKVHVEMKILNNTSNGSLEPEFPISDVWNI</sequence>
<dbReference type="Gene3D" id="1.20.1310.20">
    <property type="entry name" value="Duffy-antigen binding domain"/>
    <property type="match status" value="3"/>
</dbReference>
<feature type="region of interest" description="Disordered" evidence="1">
    <location>
        <begin position="1410"/>
        <end position="1433"/>
    </location>
</feature>
<feature type="compositionally biased region" description="Low complexity" evidence="1">
    <location>
        <begin position="1412"/>
        <end position="1432"/>
    </location>
</feature>
<feature type="compositionally biased region" description="Pro residues" evidence="1">
    <location>
        <begin position="801"/>
        <end position="814"/>
    </location>
</feature>
<dbReference type="InterPro" id="IPR004258">
    <property type="entry name" value="DBL"/>
</dbReference>
<evidence type="ECO:0000313" key="9">
    <source>
        <dbReference type="Proteomes" id="UP000054566"/>
    </source>
</evidence>
<feature type="domain" description="Plasmodium falciparum erythrocyte membrane protein 1 acidic terminal segment" evidence="4">
    <location>
        <begin position="2152"/>
        <end position="2557"/>
    </location>
</feature>
<evidence type="ECO:0000259" key="5">
    <source>
        <dbReference type="Pfam" id="PF15447"/>
    </source>
</evidence>
<feature type="region of interest" description="Disordered" evidence="1">
    <location>
        <begin position="1201"/>
        <end position="1334"/>
    </location>
</feature>
<protein>
    <submittedName>
        <fullName evidence="8">Erythrocyte membrane protein 1</fullName>
    </submittedName>
</protein>
<feature type="domain" description="Cysteine-rich interdomain region 1 gamma" evidence="6">
    <location>
        <begin position="507"/>
        <end position="557"/>
    </location>
</feature>
<evidence type="ECO:0000259" key="4">
    <source>
        <dbReference type="Pfam" id="PF15445"/>
    </source>
</evidence>
<evidence type="ECO:0000259" key="6">
    <source>
        <dbReference type="Pfam" id="PF18562"/>
    </source>
</evidence>
<feature type="region of interest" description="Disordered" evidence="1">
    <location>
        <begin position="714"/>
        <end position="746"/>
    </location>
</feature>
<evidence type="ECO:0000256" key="1">
    <source>
        <dbReference type="SAM" id="MobiDB-lite"/>
    </source>
</evidence>
<feature type="domain" description="Duffy-antigen binding" evidence="3">
    <location>
        <begin position="128"/>
        <end position="311"/>
    </location>
</feature>
<dbReference type="SUPFAM" id="SSF140924">
    <property type="entry name" value="Duffy binding domain-like"/>
    <property type="match status" value="5"/>
</dbReference>
<dbReference type="Pfam" id="PF05424">
    <property type="entry name" value="Duffy_binding"/>
    <property type="match status" value="3"/>
</dbReference>
<feature type="domain" description="Duffy-binding-like" evidence="2">
    <location>
        <begin position="573"/>
        <end position="720"/>
    </location>
</feature>
<feature type="domain" description="Duffy-antigen binding" evidence="3">
    <location>
        <begin position="1387"/>
        <end position="1602"/>
    </location>
</feature>
<feature type="domain" description="Duffy-antigen binding" evidence="3">
    <location>
        <begin position="866"/>
        <end position="1019"/>
    </location>
</feature>
<feature type="domain" description="Duffy-binding-like" evidence="7">
    <location>
        <begin position="1053"/>
        <end position="1181"/>
    </location>
</feature>
<dbReference type="InterPro" id="IPR029211">
    <property type="entry name" value="PfEMP1_ATS"/>
</dbReference>
<feature type="compositionally biased region" description="Acidic residues" evidence="1">
    <location>
        <begin position="1287"/>
        <end position="1316"/>
    </location>
</feature>
<evidence type="ECO:0000259" key="2">
    <source>
        <dbReference type="Pfam" id="PF03011"/>
    </source>
</evidence>
<feature type="region of interest" description="Disordered" evidence="1">
    <location>
        <begin position="1462"/>
        <end position="1490"/>
    </location>
</feature>
<feature type="region of interest" description="Disordered" evidence="1">
    <location>
        <begin position="2101"/>
        <end position="2132"/>
    </location>
</feature>
<feature type="region of interest" description="Disordered" evidence="1">
    <location>
        <begin position="1594"/>
        <end position="1654"/>
    </location>
</feature>
<dbReference type="Gene3D" id="1.20.58.830">
    <property type="match status" value="3"/>
</dbReference>
<feature type="compositionally biased region" description="Pro residues" evidence="1">
    <location>
        <begin position="1219"/>
        <end position="1233"/>
    </location>
</feature>
<dbReference type="InterPro" id="IPR008602">
    <property type="entry name" value="Duffy-antigen-binding"/>
</dbReference>
<dbReference type="FunFam" id="1.10.1900.40:FF:000001">
    <property type="entry name" value="Erythrocyte membrane protein 1"/>
    <property type="match status" value="1"/>
</dbReference>
<dbReference type="FunFam" id="1.20.58.1930:FF:000001">
    <property type="entry name" value="Erythrocyte membrane protein 1, PfEMP1"/>
    <property type="match status" value="1"/>
</dbReference>
<reference evidence="9" key="2">
    <citation type="submission" date="2015-07" db="EMBL/GenBank/DDBJ databases">
        <title>The genome sequence of Plasmodium falciparum RAJ116.</title>
        <authorList>
            <consortium name="The Broad Institute Genome Sequencing Platform"/>
            <person name="Volkman S.K."/>
            <person name="Neafsey D.E."/>
            <person name="Dash A.P."/>
            <person name="Chitnis C.E."/>
            <person name="Hartl D.L."/>
            <person name="Young S.K."/>
            <person name="Kodira C.D."/>
            <person name="Zeng Q."/>
            <person name="Koehrsen M."/>
            <person name="Godfrey P."/>
            <person name="Alvarado L."/>
            <person name="Berlin A."/>
            <person name="Borenstein D."/>
            <person name="Chen Z."/>
            <person name="Engels R."/>
            <person name="Freedman E."/>
            <person name="Gellesch M."/>
            <person name="Goldberg J."/>
            <person name="Griggs A."/>
            <person name="Gujja S."/>
            <person name="Heiman D."/>
            <person name="Hepburn T."/>
            <person name="Howarth C."/>
            <person name="Jen D."/>
            <person name="Larson L."/>
            <person name="Lewis B."/>
            <person name="Mehta T."/>
            <person name="Park D."/>
            <person name="Pearson M."/>
            <person name="Roberts A."/>
            <person name="Saif S."/>
            <person name="Shea T."/>
            <person name="Shenoy N."/>
            <person name="Sisk P."/>
            <person name="Stolte C."/>
            <person name="Sykes S."/>
            <person name="Walk T."/>
            <person name="White J."/>
            <person name="Yandava C."/>
            <person name="Wirth D.F."/>
            <person name="Nusbaum C."/>
            <person name="Birren B."/>
        </authorList>
    </citation>
    <scope>NUCLEOTIDE SEQUENCE [LARGE SCALE GENOMIC DNA]</scope>
    <source>
        <strain evidence="9">RAJ116</strain>
    </source>
</reference>
<dbReference type="FunFam" id="1.20.1310.20:FF:000003">
    <property type="entry name" value="Erythrocyte membrane protein 1, PfEMP1"/>
    <property type="match status" value="1"/>
</dbReference>
<dbReference type="Pfam" id="PF15447">
    <property type="entry name" value="NTS"/>
    <property type="match status" value="1"/>
</dbReference>
<gene>
    <name evidence="8" type="ORF">PFLG_00154</name>
</gene>
<feature type="compositionally biased region" description="Basic and acidic residues" evidence="1">
    <location>
        <begin position="1240"/>
        <end position="1249"/>
    </location>
</feature>
<dbReference type="InterPro" id="IPR041480">
    <property type="entry name" value="CIDR1_gamma"/>
</dbReference>
<proteinExistence type="predicted"/>
<feature type="compositionally biased region" description="Basic and acidic residues" evidence="1">
    <location>
        <begin position="1601"/>
        <end position="1618"/>
    </location>
</feature>
<dbReference type="InterPro" id="IPR042202">
    <property type="entry name" value="Duffy-ag-bd_sf"/>
</dbReference>
<evidence type="ECO:0000259" key="7">
    <source>
        <dbReference type="Pfam" id="PF22672"/>
    </source>
</evidence>
<dbReference type="Pfam" id="PF22672">
    <property type="entry name" value="DBL_C"/>
    <property type="match status" value="3"/>
</dbReference>
<dbReference type="EMBL" id="GG663775">
    <property type="protein sequence ID" value="KNC35138.1"/>
    <property type="molecule type" value="Genomic_DNA"/>
</dbReference>
<dbReference type="FunFam" id="1.20.58.830:FF:000001">
    <property type="entry name" value="Erythrocyte membrane protein 1, PfEMP1"/>
    <property type="match status" value="1"/>
</dbReference>
<feature type="domain" description="Duffy-binding-like" evidence="2">
    <location>
        <begin position="1941"/>
        <end position="2082"/>
    </location>
</feature>
<evidence type="ECO:0000313" key="8">
    <source>
        <dbReference type="EMBL" id="KNC35138.1"/>
    </source>
</evidence>
<dbReference type="GO" id="GO:0046789">
    <property type="term" value="F:host cell surface receptor binding"/>
    <property type="evidence" value="ECO:0007669"/>
    <property type="project" value="InterPro"/>
</dbReference>
<feature type="domain" description="Duffy-binding-like" evidence="7">
    <location>
        <begin position="1669"/>
        <end position="1820"/>
    </location>
</feature>
<feature type="compositionally biased region" description="Basic residues" evidence="1">
    <location>
        <begin position="734"/>
        <end position="746"/>
    </location>
</feature>
<feature type="compositionally biased region" description="Polar residues" evidence="1">
    <location>
        <begin position="1638"/>
        <end position="1654"/>
    </location>
</feature>
<accession>A0A0L0CS45</accession>
<feature type="compositionally biased region" description="Pro residues" evidence="1">
    <location>
        <begin position="1256"/>
        <end position="1268"/>
    </location>
</feature>
<feature type="compositionally biased region" description="Basic and acidic residues" evidence="1">
    <location>
        <begin position="1325"/>
        <end position="1334"/>
    </location>
</feature>
<evidence type="ECO:0000259" key="3">
    <source>
        <dbReference type="Pfam" id="PF05424"/>
    </source>
</evidence>
<dbReference type="Pfam" id="PF15445">
    <property type="entry name" value="ATS"/>
    <property type="match status" value="1"/>
</dbReference>
<dbReference type="GO" id="GO:0016020">
    <property type="term" value="C:membrane"/>
    <property type="evidence" value="ECO:0007669"/>
    <property type="project" value="InterPro"/>
</dbReference>
<feature type="domain" description="Cysteine-rich interdomain region 1 gamma" evidence="6">
    <location>
        <begin position="1863"/>
        <end position="1919"/>
    </location>
</feature>
<dbReference type="InterPro" id="IPR054595">
    <property type="entry name" value="DBL_C"/>
</dbReference>
<feature type="region of interest" description="Disordered" evidence="1">
    <location>
        <begin position="768"/>
        <end position="817"/>
    </location>
</feature>
<name>A0A0L0CS45_PLAFA</name>
<reference evidence="9" key="1">
    <citation type="submission" date="2015-07" db="EMBL/GenBank/DDBJ databases">
        <title>Annotation of Plasmodium falciparum RAJ116.</title>
        <authorList>
            <consortium name="The Broad Institute Genome Sequencing Platform"/>
            <person name="Volkman S.K."/>
            <person name="Neafsey D.E."/>
            <person name="Dash A.P."/>
            <person name="Chitnis C.E."/>
            <person name="Hartl D.L."/>
            <person name="Young S.K."/>
            <person name="Zeng Q."/>
            <person name="Koehrsen M."/>
            <person name="Alvarado L."/>
            <person name="Berlin A."/>
            <person name="Borenstein D."/>
            <person name="Chapman S.B."/>
            <person name="Chen Z."/>
            <person name="Engels R."/>
            <person name="Freedman E."/>
            <person name="Gellesch M."/>
            <person name="Goldberg J."/>
            <person name="Griggs A."/>
            <person name="Gujja S."/>
            <person name="Heilman E.R."/>
            <person name="Heiman D.I."/>
            <person name="Howarth C."/>
            <person name="Jen D."/>
            <person name="Larson L."/>
            <person name="Mehta T."/>
            <person name="Neiman D."/>
            <person name="Park D."/>
            <person name="Pearson M."/>
            <person name="Roberts A."/>
            <person name="Saif S."/>
            <person name="Shea T."/>
            <person name="Shenoy N."/>
            <person name="Sisk P."/>
            <person name="Stolte C."/>
            <person name="Sykes S."/>
            <person name="Walk T."/>
            <person name="White J."/>
            <person name="Yandava C."/>
            <person name="Haas B."/>
            <person name="Henn M.R."/>
            <person name="Nusbaum C."/>
            <person name="Birren B."/>
        </authorList>
    </citation>
    <scope>NUCLEOTIDE SEQUENCE [LARGE SCALE GENOMIC DNA]</scope>
    <source>
        <strain evidence="9">RAJ116</strain>
    </source>
</reference>
<dbReference type="Proteomes" id="UP000054566">
    <property type="component" value="Unassembled WGS sequence"/>
</dbReference>
<feature type="compositionally biased region" description="Basic and acidic residues" evidence="1">
    <location>
        <begin position="1481"/>
        <end position="1490"/>
    </location>
</feature>
<feature type="compositionally biased region" description="Acidic residues" evidence="1">
    <location>
        <begin position="775"/>
        <end position="794"/>
    </location>
</feature>
<dbReference type="Pfam" id="PF18562">
    <property type="entry name" value="CIDR1_gamma"/>
    <property type="match status" value="2"/>
</dbReference>
<dbReference type="Gene3D" id="1.20.58.1930">
    <property type="match status" value="2"/>
</dbReference>
<dbReference type="InterPro" id="IPR029210">
    <property type="entry name" value="PfEMP1_NTS"/>
</dbReference>